<dbReference type="EMBL" id="RWGY01000004">
    <property type="protein sequence ID" value="TVU46822.1"/>
    <property type="molecule type" value="Genomic_DNA"/>
</dbReference>
<feature type="region of interest" description="Disordered" evidence="1">
    <location>
        <begin position="1"/>
        <end position="207"/>
    </location>
</feature>
<feature type="compositionally biased region" description="Low complexity" evidence="1">
    <location>
        <begin position="159"/>
        <end position="177"/>
    </location>
</feature>
<accession>A0A5J9WDN8</accession>
<evidence type="ECO:0000256" key="1">
    <source>
        <dbReference type="SAM" id="MobiDB-lite"/>
    </source>
</evidence>
<gene>
    <name evidence="2" type="ORF">EJB05_06391</name>
</gene>
<dbReference type="AlphaFoldDB" id="A0A5J9WDN8"/>
<protein>
    <submittedName>
        <fullName evidence="2">Uncharacterized protein</fullName>
    </submittedName>
</protein>
<reference evidence="2 3" key="1">
    <citation type="journal article" date="2019" name="Sci. Rep.">
        <title>A high-quality genome of Eragrostis curvula grass provides insights into Poaceae evolution and supports new strategies to enhance forage quality.</title>
        <authorList>
            <person name="Carballo J."/>
            <person name="Santos B.A.C.M."/>
            <person name="Zappacosta D."/>
            <person name="Garbus I."/>
            <person name="Selva J.P."/>
            <person name="Gallo C.A."/>
            <person name="Diaz A."/>
            <person name="Albertini E."/>
            <person name="Caccamo M."/>
            <person name="Echenique V."/>
        </authorList>
    </citation>
    <scope>NUCLEOTIDE SEQUENCE [LARGE SCALE GENOMIC DNA]</scope>
    <source>
        <strain evidence="3">cv. Victoria</strain>
        <tissue evidence="2">Leaf</tissue>
    </source>
</reference>
<name>A0A5J9WDN8_9POAL</name>
<proteinExistence type="predicted"/>
<feature type="compositionally biased region" description="Polar residues" evidence="1">
    <location>
        <begin position="133"/>
        <end position="147"/>
    </location>
</feature>
<dbReference type="Proteomes" id="UP000324897">
    <property type="component" value="Chromosome 5"/>
</dbReference>
<feature type="compositionally biased region" description="Basic residues" evidence="1">
    <location>
        <begin position="1"/>
        <end position="12"/>
    </location>
</feature>
<keyword evidence="3" id="KW-1185">Reference proteome</keyword>
<dbReference type="Gramene" id="TVU46822">
    <property type="protein sequence ID" value="TVU46822"/>
    <property type="gene ID" value="EJB05_06391"/>
</dbReference>
<feature type="non-terminal residue" evidence="2">
    <location>
        <position position="1"/>
    </location>
</feature>
<evidence type="ECO:0000313" key="2">
    <source>
        <dbReference type="EMBL" id="TVU46822.1"/>
    </source>
</evidence>
<organism evidence="2 3">
    <name type="scientific">Eragrostis curvula</name>
    <name type="common">weeping love grass</name>
    <dbReference type="NCBI Taxonomy" id="38414"/>
    <lineage>
        <taxon>Eukaryota</taxon>
        <taxon>Viridiplantae</taxon>
        <taxon>Streptophyta</taxon>
        <taxon>Embryophyta</taxon>
        <taxon>Tracheophyta</taxon>
        <taxon>Spermatophyta</taxon>
        <taxon>Magnoliopsida</taxon>
        <taxon>Liliopsida</taxon>
        <taxon>Poales</taxon>
        <taxon>Poaceae</taxon>
        <taxon>PACMAD clade</taxon>
        <taxon>Chloridoideae</taxon>
        <taxon>Eragrostideae</taxon>
        <taxon>Eragrostidinae</taxon>
        <taxon>Eragrostis</taxon>
    </lineage>
</organism>
<sequence>MPFRPRVRRHRPFSSPAPASSGHPRRRGWSTEVADLAQDGKIGSRGASPWQDLARCGHMRGELVQTSTRTAGERQRGNGGSNSCVAEQAAAAGRKQDVAIHEASNSTRKTQTRSKAAVSTNQANMDARCPATKQASCSATANSSRTNAMGAWSERRGAGDAARASSGRAVRASSTRGAGDRNFPQSSWPPPQSPPWIRGEVRHGDGE</sequence>
<evidence type="ECO:0000313" key="3">
    <source>
        <dbReference type="Proteomes" id="UP000324897"/>
    </source>
</evidence>
<feature type="compositionally biased region" description="Polar residues" evidence="1">
    <location>
        <begin position="103"/>
        <end position="124"/>
    </location>
</feature>
<comment type="caution">
    <text evidence="2">The sequence shown here is derived from an EMBL/GenBank/DDBJ whole genome shotgun (WGS) entry which is preliminary data.</text>
</comment>